<accession>A0A6A1VIS7</accession>
<feature type="compositionally biased region" description="Basic and acidic residues" evidence="1">
    <location>
        <begin position="12"/>
        <end position="26"/>
    </location>
</feature>
<reference evidence="2 3" key="1">
    <citation type="journal article" date="2019" name="Plant Biotechnol. J.">
        <title>The red bayberry genome and genetic basis of sex determination.</title>
        <authorList>
            <person name="Jia H.M."/>
            <person name="Jia H.J."/>
            <person name="Cai Q.L."/>
            <person name="Wang Y."/>
            <person name="Zhao H.B."/>
            <person name="Yang W.F."/>
            <person name="Wang G.Y."/>
            <person name="Li Y.H."/>
            <person name="Zhan D.L."/>
            <person name="Shen Y.T."/>
            <person name="Niu Q.F."/>
            <person name="Chang L."/>
            <person name="Qiu J."/>
            <person name="Zhao L."/>
            <person name="Xie H.B."/>
            <person name="Fu W.Y."/>
            <person name="Jin J."/>
            <person name="Li X.W."/>
            <person name="Jiao Y."/>
            <person name="Zhou C.C."/>
            <person name="Tu T."/>
            <person name="Chai C.Y."/>
            <person name="Gao J.L."/>
            <person name="Fan L.J."/>
            <person name="van de Weg E."/>
            <person name="Wang J.Y."/>
            <person name="Gao Z.S."/>
        </authorList>
    </citation>
    <scope>NUCLEOTIDE SEQUENCE [LARGE SCALE GENOMIC DNA]</scope>
    <source>
        <tissue evidence="2">Leaves</tissue>
    </source>
</reference>
<dbReference type="Proteomes" id="UP000516437">
    <property type="component" value="Chromosome 5"/>
</dbReference>
<feature type="compositionally biased region" description="Polar residues" evidence="1">
    <location>
        <begin position="35"/>
        <end position="52"/>
    </location>
</feature>
<comment type="caution">
    <text evidence="2">The sequence shown here is derived from an EMBL/GenBank/DDBJ whole genome shotgun (WGS) entry which is preliminary data.</text>
</comment>
<dbReference type="OrthoDB" id="1688597at2759"/>
<organism evidence="2 3">
    <name type="scientific">Morella rubra</name>
    <name type="common">Chinese bayberry</name>
    <dbReference type="NCBI Taxonomy" id="262757"/>
    <lineage>
        <taxon>Eukaryota</taxon>
        <taxon>Viridiplantae</taxon>
        <taxon>Streptophyta</taxon>
        <taxon>Embryophyta</taxon>
        <taxon>Tracheophyta</taxon>
        <taxon>Spermatophyta</taxon>
        <taxon>Magnoliopsida</taxon>
        <taxon>eudicotyledons</taxon>
        <taxon>Gunneridae</taxon>
        <taxon>Pentapetalae</taxon>
        <taxon>rosids</taxon>
        <taxon>fabids</taxon>
        <taxon>Fagales</taxon>
        <taxon>Myricaceae</taxon>
        <taxon>Morella</taxon>
    </lineage>
</organism>
<protein>
    <submittedName>
        <fullName evidence="2">Uncharacterized protein</fullName>
    </submittedName>
</protein>
<name>A0A6A1VIS7_9ROSI</name>
<dbReference type="EMBL" id="RXIC02000023">
    <property type="protein sequence ID" value="KAB1211827.1"/>
    <property type="molecule type" value="Genomic_DNA"/>
</dbReference>
<feature type="region of interest" description="Disordered" evidence="1">
    <location>
        <begin position="1"/>
        <end position="81"/>
    </location>
</feature>
<dbReference type="AlphaFoldDB" id="A0A6A1VIS7"/>
<gene>
    <name evidence="2" type="ORF">CJ030_MR5G010045</name>
</gene>
<sequence length="81" mass="8640">MEETQSANSIEIVDHVPTDPKAREKSPLACPRPQTMRTNPSGKIASTSNLSTKGVEAQAKYGPVSVKTTTCGPVPEKETTK</sequence>
<keyword evidence="3" id="KW-1185">Reference proteome</keyword>
<evidence type="ECO:0000313" key="3">
    <source>
        <dbReference type="Proteomes" id="UP000516437"/>
    </source>
</evidence>
<evidence type="ECO:0000313" key="2">
    <source>
        <dbReference type="EMBL" id="KAB1211827.1"/>
    </source>
</evidence>
<evidence type="ECO:0000256" key="1">
    <source>
        <dbReference type="SAM" id="MobiDB-lite"/>
    </source>
</evidence>
<proteinExistence type="predicted"/>